<name>A0AA40BW77_9PEZI</name>
<dbReference type="Proteomes" id="UP001174934">
    <property type="component" value="Unassembled WGS sequence"/>
</dbReference>
<dbReference type="AlphaFoldDB" id="A0AA40BW77"/>
<keyword evidence="2" id="KW-1185">Reference proteome</keyword>
<evidence type="ECO:0000313" key="2">
    <source>
        <dbReference type="Proteomes" id="UP001174934"/>
    </source>
</evidence>
<proteinExistence type="predicted"/>
<organism evidence="1 2">
    <name type="scientific">Bombardia bombarda</name>
    <dbReference type="NCBI Taxonomy" id="252184"/>
    <lineage>
        <taxon>Eukaryota</taxon>
        <taxon>Fungi</taxon>
        <taxon>Dikarya</taxon>
        <taxon>Ascomycota</taxon>
        <taxon>Pezizomycotina</taxon>
        <taxon>Sordariomycetes</taxon>
        <taxon>Sordariomycetidae</taxon>
        <taxon>Sordariales</taxon>
        <taxon>Lasiosphaeriaceae</taxon>
        <taxon>Bombardia</taxon>
    </lineage>
</organism>
<protein>
    <submittedName>
        <fullName evidence="1">Uncharacterized protein</fullName>
    </submittedName>
</protein>
<reference evidence="1" key="1">
    <citation type="submission" date="2023-06" db="EMBL/GenBank/DDBJ databases">
        <title>Genome-scale phylogeny and comparative genomics of the fungal order Sordariales.</title>
        <authorList>
            <consortium name="Lawrence Berkeley National Laboratory"/>
            <person name="Hensen N."/>
            <person name="Bonometti L."/>
            <person name="Westerberg I."/>
            <person name="Brannstrom I.O."/>
            <person name="Guillou S."/>
            <person name="Cros-Aarteil S."/>
            <person name="Calhoun S."/>
            <person name="Haridas S."/>
            <person name="Kuo A."/>
            <person name="Mondo S."/>
            <person name="Pangilinan J."/>
            <person name="Riley R."/>
            <person name="LaButti K."/>
            <person name="Andreopoulos B."/>
            <person name="Lipzen A."/>
            <person name="Chen C."/>
            <person name="Yanf M."/>
            <person name="Daum C."/>
            <person name="Ng V."/>
            <person name="Clum A."/>
            <person name="Steindorff A."/>
            <person name="Ohm R."/>
            <person name="Martin F."/>
            <person name="Silar P."/>
            <person name="Natvig D."/>
            <person name="Lalanne C."/>
            <person name="Gautier V."/>
            <person name="Ament-velasquez S.L."/>
            <person name="Kruys A."/>
            <person name="Hutchinson M.I."/>
            <person name="Powell A.J."/>
            <person name="Barry K."/>
            <person name="Miller A.N."/>
            <person name="Grigoriev I.V."/>
            <person name="Debuchy R."/>
            <person name="Gladieux P."/>
            <person name="Thoren M.H."/>
            <person name="Johannesson H."/>
        </authorList>
    </citation>
    <scope>NUCLEOTIDE SEQUENCE</scope>
    <source>
        <strain evidence="1">SMH3391-2</strain>
    </source>
</reference>
<sequence length="154" mass="16206">MAAVVGQVAGKVADSSGAGVETVPVSYAGHLPPAMVTRLDCRQSSSRYPRCLGRSSDKWNPDVKPFARVRRTRFKATGSRECVLGCVECASSAPNATAKAWKMRPDKGKERCQWTVHSSFGGVARLGGREGLALVAELVKALGEGEGEGLLGSS</sequence>
<dbReference type="EMBL" id="JAULSR010000006">
    <property type="protein sequence ID" value="KAK0615817.1"/>
    <property type="molecule type" value="Genomic_DNA"/>
</dbReference>
<gene>
    <name evidence="1" type="ORF">B0T17DRAFT_510385</name>
</gene>
<accession>A0AA40BW77</accession>
<comment type="caution">
    <text evidence="1">The sequence shown here is derived from an EMBL/GenBank/DDBJ whole genome shotgun (WGS) entry which is preliminary data.</text>
</comment>
<evidence type="ECO:0000313" key="1">
    <source>
        <dbReference type="EMBL" id="KAK0615817.1"/>
    </source>
</evidence>